<sequence length="72" mass="8157">AAGRAFGLRAVAVTAGCSFSQRRCVKASHDDLTACQHFQPFHTLVPEDWETDRLDQGDYRSCCRAIRKETLW</sequence>
<feature type="non-terminal residue" evidence="1">
    <location>
        <position position="1"/>
    </location>
</feature>
<organism evidence="1 2">
    <name type="scientific">Aldrovandia affinis</name>
    <dbReference type="NCBI Taxonomy" id="143900"/>
    <lineage>
        <taxon>Eukaryota</taxon>
        <taxon>Metazoa</taxon>
        <taxon>Chordata</taxon>
        <taxon>Craniata</taxon>
        <taxon>Vertebrata</taxon>
        <taxon>Euteleostomi</taxon>
        <taxon>Actinopterygii</taxon>
        <taxon>Neopterygii</taxon>
        <taxon>Teleostei</taxon>
        <taxon>Notacanthiformes</taxon>
        <taxon>Halosauridae</taxon>
        <taxon>Aldrovandia</taxon>
    </lineage>
</organism>
<gene>
    <name evidence="1" type="ORF">AAFF_G00188930</name>
</gene>
<dbReference type="EMBL" id="JAINUG010000250">
    <property type="protein sequence ID" value="KAJ8385441.1"/>
    <property type="molecule type" value="Genomic_DNA"/>
</dbReference>
<reference evidence="1" key="1">
    <citation type="journal article" date="2023" name="Science">
        <title>Genome structures resolve the early diversification of teleost fishes.</title>
        <authorList>
            <person name="Parey E."/>
            <person name="Louis A."/>
            <person name="Montfort J."/>
            <person name="Bouchez O."/>
            <person name="Roques C."/>
            <person name="Iampietro C."/>
            <person name="Lluch J."/>
            <person name="Castinel A."/>
            <person name="Donnadieu C."/>
            <person name="Desvignes T."/>
            <person name="Floi Bucao C."/>
            <person name="Jouanno E."/>
            <person name="Wen M."/>
            <person name="Mejri S."/>
            <person name="Dirks R."/>
            <person name="Jansen H."/>
            <person name="Henkel C."/>
            <person name="Chen W.J."/>
            <person name="Zahm M."/>
            <person name="Cabau C."/>
            <person name="Klopp C."/>
            <person name="Thompson A.W."/>
            <person name="Robinson-Rechavi M."/>
            <person name="Braasch I."/>
            <person name="Lecointre G."/>
            <person name="Bobe J."/>
            <person name="Postlethwait J.H."/>
            <person name="Berthelot C."/>
            <person name="Roest Crollius H."/>
            <person name="Guiguen Y."/>
        </authorList>
    </citation>
    <scope>NUCLEOTIDE SEQUENCE</scope>
    <source>
        <strain evidence="1">NC1722</strain>
    </source>
</reference>
<keyword evidence="2" id="KW-1185">Reference proteome</keyword>
<evidence type="ECO:0000313" key="2">
    <source>
        <dbReference type="Proteomes" id="UP001221898"/>
    </source>
</evidence>
<accession>A0AAD7RJL8</accession>
<comment type="caution">
    <text evidence="1">The sequence shown here is derived from an EMBL/GenBank/DDBJ whole genome shotgun (WGS) entry which is preliminary data.</text>
</comment>
<proteinExistence type="predicted"/>
<dbReference type="Proteomes" id="UP001221898">
    <property type="component" value="Unassembled WGS sequence"/>
</dbReference>
<dbReference type="AlphaFoldDB" id="A0AAD7RJL8"/>
<protein>
    <submittedName>
        <fullName evidence="1">Uncharacterized protein</fullName>
    </submittedName>
</protein>
<evidence type="ECO:0000313" key="1">
    <source>
        <dbReference type="EMBL" id="KAJ8385441.1"/>
    </source>
</evidence>
<name>A0AAD7RJL8_9TELE</name>